<accession>A0A812LV65</accession>
<gene>
    <name evidence="1" type="ORF">SNAT2548_LOCUS12694</name>
</gene>
<sequence>MQAQRVTQHRRHSILIMCMMPVCRGMCRNRAFISSVLHALSNRAVATKWRGLASQAVHARVVQMFAHTLLKKMIDGWLVEVRSYLWRVMPGRSAEVYGHIMRGPPDPWHHAEQSLAIRRKIAERMEG</sequence>
<protein>
    <submittedName>
        <fullName evidence="1">Uncharacterized protein</fullName>
    </submittedName>
</protein>
<evidence type="ECO:0000313" key="2">
    <source>
        <dbReference type="Proteomes" id="UP000604046"/>
    </source>
</evidence>
<dbReference type="AlphaFoldDB" id="A0A812LV65"/>
<proteinExistence type="predicted"/>
<name>A0A812LV65_9DINO</name>
<evidence type="ECO:0000313" key="1">
    <source>
        <dbReference type="EMBL" id="CAE7253060.1"/>
    </source>
</evidence>
<comment type="caution">
    <text evidence="1">The sequence shown here is derived from an EMBL/GenBank/DDBJ whole genome shotgun (WGS) entry which is preliminary data.</text>
</comment>
<dbReference type="Proteomes" id="UP000604046">
    <property type="component" value="Unassembled WGS sequence"/>
</dbReference>
<dbReference type="EMBL" id="CAJNDS010001236">
    <property type="protein sequence ID" value="CAE7253060.1"/>
    <property type="molecule type" value="Genomic_DNA"/>
</dbReference>
<reference evidence="1" key="1">
    <citation type="submission" date="2021-02" db="EMBL/GenBank/DDBJ databases">
        <authorList>
            <person name="Dougan E. K."/>
            <person name="Rhodes N."/>
            <person name="Thang M."/>
            <person name="Chan C."/>
        </authorList>
    </citation>
    <scope>NUCLEOTIDE SEQUENCE</scope>
</reference>
<organism evidence="1 2">
    <name type="scientific">Symbiodinium natans</name>
    <dbReference type="NCBI Taxonomy" id="878477"/>
    <lineage>
        <taxon>Eukaryota</taxon>
        <taxon>Sar</taxon>
        <taxon>Alveolata</taxon>
        <taxon>Dinophyceae</taxon>
        <taxon>Suessiales</taxon>
        <taxon>Symbiodiniaceae</taxon>
        <taxon>Symbiodinium</taxon>
    </lineage>
</organism>
<keyword evidence="2" id="KW-1185">Reference proteome</keyword>